<feature type="signal peptide" evidence="1">
    <location>
        <begin position="1"/>
        <end position="33"/>
    </location>
</feature>
<dbReference type="RefSeq" id="WP_006163715.1">
    <property type="nucleotide sequence ID" value="NZ_AHJE01000138.1"/>
</dbReference>
<gene>
    <name evidence="4" type="ORF">OR16_38307</name>
</gene>
<reference evidence="4 5" key="1">
    <citation type="journal article" date="2012" name="J. Bacteriol.">
        <title>De Novo Genome Project of Cupriavidus basilensis OR16.</title>
        <authorList>
            <person name="Cserhati M."/>
            <person name="Kriszt B."/>
            <person name="Szoboszlay S."/>
            <person name="Toth A."/>
            <person name="Szabo I."/>
            <person name="Tancsics A."/>
            <person name="Nagy I."/>
            <person name="Horvath B."/>
            <person name="Nagy I."/>
            <person name="Kukolya J."/>
        </authorList>
    </citation>
    <scope>NUCLEOTIDE SEQUENCE [LARGE SCALE GENOMIC DNA]</scope>
    <source>
        <strain evidence="4 5">OR16</strain>
    </source>
</reference>
<keyword evidence="1" id="KW-0732">Signal</keyword>
<sequence length="581" mass="62121">MNGAARMATGRAWWRRLAALAAACAACAGPALAAPLTPAEPLRFARLAGADAQLFGLDGNAAAPAATPLPASLQTPLGSVWKLFVYGYLVGRDKPSNDYTCRGGDPEEVYCCAAGQSIDREHALIQSCGRYFEPRRLALSAADWRRFWKEAGAPAWLQDMQAMQPARSVAVADLLAGLHAVPPAAQQAAAATLVSVLTVGRGEGTLANYGSLLRAKTWTMPDPARPGASIGGAAGWLADGSPVWLGGPGASANVLRRAAPRLQPLLAAVPVPDDGACVLVDMFERYPLRDLQAAGTGTGARRQAVPDGPLNGTYRAEFANGNSLRVESRGELTLVRTPGAAPRVVGRFGLNDYVARVVEREGDTTEPEAARALAVAARSYLIQQATREQGCFHIADSSRTQRVLPRAPTAAARRAADVTDALVLSAVAVRYHHDAAGEGRMAWLEARRAAGQGQAFDAILARWWPQATLTSFQSPVAGDCLAVANARQWLAQRAPQWERRLAAEPGYETPPLPAVCEVRLGRPYADARRNRLYIHRLASEDDRIALAHEYLHLAFARHPRGQDEGFVEATARKLVRTQNPS</sequence>
<dbReference type="Pfam" id="PF10062">
    <property type="entry name" value="DUF2300"/>
    <property type="match status" value="2"/>
</dbReference>
<evidence type="ECO:0000256" key="1">
    <source>
        <dbReference type="SAM" id="SignalP"/>
    </source>
</evidence>
<feature type="chain" id="PRO_5003553841" evidence="1">
    <location>
        <begin position="34"/>
        <end position="581"/>
    </location>
</feature>
<protein>
    <submittedName>
        <fullName evidence="4">Uncharacterized protein</fullName>
    </submittedName>
</protein>
<dbReference type="Pfam" id="PF08486">
    <property type="entry name" value="SpoIID"/>
    <property type="match status" value="1"/>
</dbReference>
<dbReference type="EMBL" id="AHJE01000138">
    <property type="protein sequence ID" value="EHP38217.1"/>
    <property type="molecule type" value="Genomic_DNA"/>
</dbReference>
<proteinExistence type="predicted"/>
<dbReference type="PATRIC" id="fig|1127483.3.peg.7628"/>
<dbReference type="InterPro" id="IPR013693">
    <property type="entry name" value="SpoIID/LytB_N"/>
</dbReference>
<evidence type="ECO:0000313" key="4">
    <source>
        <dbReference type="EMBL" id="EHP38217.1"/>
    </source>
</evidence>
<organism evidence="4 5">
    <name type="scientific">Cupriavidus basilensis OR16</name>
    <dbReference type="NCBI Taxonomy" id="1127483"/>
    <lineage>
        <taxon>Bacteria</taxon>
        <taxon>Pseudomonadati</taxon>
        <taxon>Pseudomonadota</taxon>
        <taxon>Betaproteobacteria</taxon>
        <taxon>Burkholderiales</taxon>
        <taxon>Burkholderiaceae</taxon>
        <taxon>Cupriavidus</taxon>
    </lineage>
</organism>
<feature type="domain" description="DUF2300" evidence="3">
    <location>
        <begin position="105"/>
        <end position="218"/>
    </location>
</feature>
<dbReference type="SUPFAM" id="SSF56601">
    <property type="entry name" value="beta-lactamase/transpeptidase-like"/>
    <property type="match status" value="1"/>
</dbReference>
<evidence type="ECO:0000259" key="3">
    <source>
        <dbReference type="Pfam" id="PF10062"/>
    </source>
</evidence>
<name>H1SGX2_9BURK</name>
<evidence type="ECO:0000259" key="2">
    <source>
        <dbReference type="Pfam" id="PF08486"/>
    </source>
</evidence>
<dbReference type="InterPro" id="IPR012338">
    <property type="entry name" value="Beta-lactam/transpept-like"/>
</dbReference>
<dbReference type="AlphaFoldDB" id="H1SGX2"/>
<dbReference type="InterPro" id="IPR018748">
    <property type="entry name" value="DUF2300_secreted"/>
</dbReference>
<feature type="domain" description="Sporulation stage II protein D amidase enhancer LytB N-terminal" evidence="2">
    <location>
        <begin position="344"/>
        <end position="423"/>
    </location>
</feature>
<feature type="domain" description="DUF2300" evidence="3">
    <location>
        <begin position="439"/>
        <end position="559"/>
    </location>
</feature>
<comment type="caution">
    <text evidence="4">The sequence shown here is derived from an EMBL/GenBank/DDBJ whole genome shotgun (WGS) entry which is preliminary data.</text>
</comment>
<evidence type="ECO:0000313" key="5">
    <source>
        <dbReference type="Proteomes" id="UP000005808"/>
    </source>
</evidence>
<dbReference type="Proteomes" id="UP000005808">
    <property type="component" value="Unassembled WGS sequence"/>
</dbReference>
<accession>H1SGX2</accession>